<evidence type="ECO:0000313" key="1">
    <source>
        <dbReference type="EMBL" id="KAH1091313.1"/>
    </source>
</evidence>
<organism evidence="1 2">
    <name type="scientific">Gossypium stocksii</name>
    <dbReference type="NCBI Taxonomy" id="47602"/>
    <lineage>
        <taxon>Eukaryota</taxon>
        <taxon>Viridiplantae</taxon>
        <taxon>Streptophyta</taxon>
        <taxon>Embryophyta</taxon>
        <taxon>Tracheophyta</taxon>
        <taxon>Spermatophyta</taxon>
        <taxon>Magnoliopsida</taxon>
        <taxon>eudicotyledons</taxon>
        <taxon>Gunneridae</taxon>
        <taxon>Pentapetalae</taxon>
        <taxon>rosids</taxon>
        <taxon>malvids</taxon>
        <taxon>Malvales</taxon>
        <taxon>Malvaceae</taxon>
        <taxon>Malvoideae</taxon>
        <taxon>Gossypium</taxon>
    </lineage>
</organism>
<comment type="caution">
    <text evidence="1">The sequence shown here is derived from an EMBL/GenBank/DDBJ whole genome shotgun (WGS) entry which is preliminary data.</text>
</comment>
<accession>A0A9D4A6T4</accession>
<gene>
    <name evidence="1" type="ORF">J1N35_018570</name>
</gene>
<feature type="non-terminal residue" evidence="1">
    <location>
        <position position="60"/>
    </location>
</feature>
<keyword evidence="2" id="KW-1185">Reference proteome</keyword>
<dbReference type="AlphaFoldDB" id="A0A9D4A6T4"/>
<dbReference type="EMBL" id="JAIQCV010000006">
    <property type="protein sequence ID" value="KAH1091313.1"/>
    <property type="molecule type" value="Genomic_DNA"/>
</dbReference>
<evidence type="ECO:0000313" key="2">
    <source>
        <dbReference type="Proteomes" id="UP000828251"/>
    </source>
</evidence>
<name>A0A9D4A6T4_9ROSI</name>
<proteinExistence type="predicted"/>
<protein>
    <submittedName>
        <fullName evidence="1">Uncharacterized protein</fullName>
    </submittedName>
</protein>
<dbReference type="Proteomes" id="UP000828251">
    <property type="component" value="Unassembled WGS sequence"/>
</dbReference>
<reference evidence="1 2" key="1">
    <citation type="journal article" date="2021" name="Plant Biotechnol. J.">
        <title>Multi-omics assisted identification of the key and species-specific regulatory components of drought-tolerant mechanisms in Gossypium stocksii.</title>
        <authorList>
            <person name="Yu D."/>
            <person name="Ke L."/>
            <person name="Zhang D."/>
            <person name="Wu Y."/>
            <person name="Sun Y."/>
            <person name="Mei J."/>
            <person name="Sun J."/>
            <person name="Sun Y."/>
        </authorList>
    </citation>
    <scope>NUCLEOTIDE SEQUENCE [LARGE SCALE GENOMIC DNA]</scope>
    <source>
        <strain evidence="2">cv. E1</strain>
        <tissue evidence="1">Leaf</tissue>
    </source>
</reference>
<sequence length="60" mass="6798">MAWPKTNKPVWPIHLIWRSPCGPHGHTHTIARPCHLHGYTLISHTVVSRAQLTTQPATRT</sequence>